<protein>
    <submittedName>
        <fullName evidence="1">Uncharacterized protein</fullName>
    </submittedName>
</protein>
<evidence type="ECO:0000313" key="1">
    <source>
        <dbReference type="EMBL" id="MBX43162.1"/>
    </source>
</evidence>
<sequence length="46" mass="5201">MWKTGNWWGDMGLLGPNGLSNINLILPKMFDNEILVPTLKVQQSMV</sequence>
<reference evidence="1" key="1">
    <citation type="submission" date="2018-02" db="EMBL/GenBank/DDBJ databases">
        <title>Rhizophora mucronata_Transcriptome.</title>
        <authorList>
            <person name="Meera S.P."/>
            <person name="Sreeshan A."/>
            <person name="Augustine A."/>
        </authorList>
    </citation>
    <scope>NUCLEOTIDE SEQUENCE</scope>
    <source>
        <tissue evidence="1">Leaf</tissue>
    </source>
</reference>
<dbReference type="EMBL" id="GGEC01062678">
    <property type="protein sequence ID" value="MBX43162.1"/>
    <property type="molecule type" value="Transcribed_RNA"/>
</dbReference>
<accession>A0A2P2NL05</accession>
<name>A0A2P2NL05_RHIMU</name>
<dbReference type="AlphaFoldDB" id="A0A2P2NL05"/>
<proteinExistence type="predicted"/>
<organism evidence="1">
    <name type="scientific">Rhizophora mucronata</name>
    <name type="common">Asiatic mangrove</name>
    <dbReference type="NCBI Taxonomy" id="61149"/>
    <lineage>
        <taxon>Eukaryota</taxon>
        <taxon>Viridiplantae</taxon>
        <taxon>Streptophyta</taxon>
        <taxon>Embryophyta</taxon>
        <taxon>Tracheophyta</taxon>
        <taxon>Spermatophyta</taxon>
        <taxon>Magnoliopsida</taxon>
        <taxon>eudicotyledons</taxon>
        <taxon>Gunneridae</taxon>
        <taxon>Pentapetalae</taxon>
        <taxon>rosids</taxon>
        <taxon>fabids</taxon>
        <taxon>Malpighiales</taxon>
        <taxon>Rhizophoraceae</taxon>
        <taxon>Rhizophora</taxon>
    </lineage>
</organism>